<dbReference type="InterPro" id="IPR017850">
    <property type="entry name" value="Alkaline_phosphatase_core_sf"/>
</dbReference>
<feature type="transmembrane region" description="Helical" evidence="15">
    <location>
        <begin position="645"/>
        <end position="661"/>
    </location>
</feature>
<evidence type="ECO:0000256" key="7">
    <source>
        <dbReference type="ARBA" id="ARBA00022679"/>
    </source>
</evidence>
<dbReference type="InterPro" id="IPR007867">
    <property type="entry name" value="GMC_OxRtase_C"/>
</dbReference>
<feature type="domain" description="Glucose-methanol-choline oxidoreductase C-terminal" evidence="17">
    <location>
        <begin position="9"/>
        <end position="54"/>
    </location>
</feature>
<dbReference type="InterPro" id="IPR017852">
    <property type="entry name" value="GPI_EtnP_transferase_1_C"/>
</dbReference>
<dbReference type="AlphaFoldDB" id="A0A166R4V7"/>
<evidence type="ECO:0000313" key="18">
    <source>
        <dbReference type="EMBL" id="KZP27903.1"/>
    </source>
</evidence>
<dbReference type="GO" id="GO:0071555">
    <property type="term" value="P:cell wall organization"/>
    <property type="evidence" value="ECO:0007669"/>
    <property type="project" value="UniProtKB-KW"/>
</dbReference>
<comment type="cofactor">
    <cofactor evidence="1">
        <name>FAD</name>
        <dbReference type="ChEBI" id="CHEBI:57692"/>
    </cofactor>
</comment>
<dbReference type="Pfam" id="PF04987">
    <property type="entry name" value="PigN"/>
    <property type="match status" value="1"/>
</dbReference>
<proteinExistence type="inferred from homology"/>
<keyword evidence="12" id="KW-0325">Glycoprotein</keyword>
<evidence type="ECO:0000256" key="10">
    <source>
        <dbReference type="ARBA" id="ARBA00022989"/>
    </source>
</evidence>
<evidence type="ECO:0000256" key="3">
    <source>
        <dbReference type="ARBA" id="ARBA00004687"/>
    </source>
</evidence>
<keyword evidence="6 15" id="KW-0337">GPI-anchor biosynthesis</keyword>
<keyword evidence="8 15" id="KW-0812">Transmembrane</keyword>
<reference evidence="18 19" key="1">
    <citation type="journal article" date="2016" name="Mol. Biol. Evol.">
        <title>Comparative Genomics of Early-Diverging Mushroom-Forming Fungi Provides Insights into the Origins of Lignocellulose Decay Capabilities.</title>
        <authorList>
            <person name="Nagy L.G."/>
            <person name="Riley R."/>
            <person name="Tritt A."/>
            <person name="Adam C."/>
            <person name="Daum C."/>
            <person name="Floudas D."/>
            <person name="Sun H."/>
            <person name="Yadav J.S."/>
            <person name="Pangilinan J."/>
            <person name="Larsson K.H."/>
            <person name="Matsuura K."/>
            <person name="Barry K."/>
            <person name="Labutti K."/>
            <person name="Kuo R."/>
            <person name="Ohm R.A."/>
            <person name="Bhattacharya S.S."/>
            <person name="Shirouzu T."/>
            <person name="Yoshinaga Y."/>
            <person name="Martin F.M."/>
            <person name="Grigoriev I.V."/>
            <person name="Hibbett D.S."/>
        </authorList>
    </citation>
    <scope>NUCLEOTIDE SEQUENCE [LARGE SCALE GENOMIC DNA]</scope>
    <source>
        <strain evidence="18 19">CBS 109695</strain>
    </source>
</reference>
<feature type="transmembrane region" description="Helical" evidence="15">
    <location>
        <begin position="535"/>
        <end position="556"/>
    </location>
</feature>
<evidence type="ECO:0000256" key="4">
    <source>
        <dbReference type="ARBA" id="ARBA00008400"/>
    </source>
</evidence>
<evidence type="ECO:0000256" key="14">
    <source>
        <dbReference type="ARBA" id="ARBA00024850"/>
    </source>
</evidence>
<dbReference type="InterPro" id="IPR036188">
    <property type="entry name" value="FAD/NAD-bd_sf"/>
</dbReference>
<evidence type="ECO:0000256" key="11">
    <source>
        <dbReference type="ARBA" id="ARBA00023136"/>
    </source>
</evidence>
<keyword evidence="10 15" id="KW-1133">Transmembrane helix</keyword>
<evidence type="ECO:0000256" key="13">
    <source>
        <dbReference type="ARBA" id="ARBA00023316"/>
    </source>
</evidence>
<name>A0A166R4V7_9AGAM</name>
<dbReference type="InterPro" id="IPR002591">
    <property type="entry name" value="Phosphodiest/P_Trfase"/>
</dbReference>
<keyword evidence="9 15" id="KW-0256">Endoplasmic reticulum</keyword>
<feature type="transmembrane region" description="Helical" evidence="15">
    <location>
        <begin position="83"/>
        <end position="99"/>
    </location>
</feature>
<dbReference type="FunFam" id="3.40.720.10:FF:000015">
    <property type="entry name" value="GPI ethanolamine phosphate transferase 1"/>
    <property type="match status" value="1"/>
</dbReference>
<dbReference type="Pfam" id="PF01663">
    <property type="entry name" value="Phosphodiest"/>
    <property type="match status" value="1"/>
</dbReference>
<feature type="transmembrane region" description="Helical" evidence="15">
    <location>
        <begin position="926"/>
        <end position="948"/>
    </location>
</feature>
<dbReference type="PANTHER" id="PTHR12250">
    <property type="entry name" value="PHOSPHATIDYLINOSITOL GLYCAN, CLASS N"/>
    <property type="match status" value="1"/>
</dbReference>
<keyword evidence="19" id="KW-1185">Reference proteome</keyword>
<feature type="transmembrane region" description="Helical" evidence="15">
    <location>
        <begin position="796"/>
        <end position="812"/>
    </location>
</feature>
<dbReference type="GO" id="GO:0005789">
    <property type="term" value="C:endoplasmic reticulum membrane"/>
    <property type="evidence" value="ECO:0007669"/>
    <property type="project" value="UniProtKB-SubCell"/>
</dbReference>
<evidence type="ECO:0000256" key="5">
    <source>
        <dbReference type="ARBA" id="ARBA00020831"/>
    </source>
</evidence>
<feature type="transmembrane region" description="Helical" evidence="15">
    <location>
        <begin position="704"/>
        <end position="723"/>
    </location>
</feature>
<dbReference type="GO" id="GO:0006506">
    <property type="term" value="P:GPI anchor biosynthetic process"/>
    <property type="evidence" value="ECO:0007669"/>
    <property type="project" value="UniProtKB-UniPathway"/>
</dbReference>
<dbReference type="EMBL" id="KV417506">
    <property type="protein sequence ID" value="KZP27903.1"/>
    <property type="molecule type" value="Genomic_DNA"/>
</dbReference>
<sequence length="996" mass="110562">MLIELLHADAIGTCSMLPREDQGVVDANLKVYGTTNLRIADISIVPLHIAAHTQGDYPSICHSMFPADIDCPSYRICYWRKRLLALGLVFHLLFIYSVFDCYFTSPVVSGMKSFGLPRAESKRLVLIVGDGLRADLLFNKNAFPTVSNAPEVVAPYLRSIAESRGAFGLSHTRVPTESRPGHVAIIGGMYEDVSAVTKGWKTNPVDFDSVFNQSSHTFSFGSPDILPMFSRGATPGKVRTWCYDEELEDFTADATKLDLWVLDHLRSLFHDAARNETLDSQLRADKVVFFLHLLGLDTTGHSYRPHSKEYMENIAVVDTIVHDAEKLISEFYGDAETSYIFTADHGMSKIGNHGDGDPDNTRTPLIAWGKGVRGPLPDRDSSSHDEYSRPWDLGHLYRRDVEQADIAALMSALIGIDWPVNSVGVLPDVDPTRPGYLTSVDADRTQANAALINVQVILEQYRVKHELKKAHSLKYEPYTPLEGSAGTIPARVTALAEIQTMFNDGLFNEARLASVTLIAKALAGLRYLQTYDRVFIRMIVIFAYTGWAAYASLYIFRPQTVTAPMATATISSLILVGLYAYLSVQQSPWTFYVYVIFPWYFWSQVIPFAALPVCDFVLGRRRTPSSYTWYMILLMLDKAAYTHRWLWSLGFALIGIIWPLLSWPRQLVAQNRLLAISWAASCTITGIFPLLAVDKTENLASMQVLLAGCNMILIGGASVYMVMRAGPNNARLRNAFVIQLLFIAIAMGISASSVTSLQAKQGLPIVNQVSGWAVLVLASLFPFTKAAKHNSPSSRIVSLFLGFGVCFVILSISVEGHFYASLTATLALWVEVEAMVRPSSEGQSKEPTAYTFQADDLRIAMFFLFFVQIAFFGTGNSFYLEPVYRLVPIFDPFLMGSLLIFKIIAPYVILSVFFSALNSRLRLPPFSLFLVALTLTDVMTITFFLNVTDTGSWLEIGQSITFFCIASLLLVWSAGICVIGEFLMADTFAAPKAKVN</sequence>
<dbReference type="GO" id="GO:0051377">
    <property type="term" value="F:mannose-ethanolamine phosphotransferase activity"/>
    <property type="evidence" value="ECO:0007669"/>
    <property type="project" value="UniProtKB-UniRule"/>
</dbReference>
<feature type="transmembrane region" description="Helical" evidence="15">
    <location>
        <begin position="562"/>
        <end position="582"/>
    </location>
</feature>
<feature type="transmembrane region" description="Helical" evidence="15">
    <location>
        <begin position="857"/>
        <end position="880"/>
    </location>
</feature>
<dbReference type="UniPathway" id="UPA00196"/>
<comment type="similarity">
    <text evidence="4 15">Belongs to the PIGG/PIGN/PIGO family. PIGN subfamily.</text>
</comment>
<dbReference type="InterPro" id="IPR007070">
    <property type="entry name" value="GPI_EtnP_transferase_1"/>
</dbReference>
<accession>A0A166R4V7</accession>
<feature type="transmembrane region" description="Helical" evidence="15">
    <location>
        <begin position="765"/>
        <end position="784"/>
    </location>
</feature>
<organism evidence="18 19">
    <name type="scientific">Athelia psychrophila</name>
    <dbReference type="NCBI Taxonomy" id="1759441"/>
    <lineage>
        <taxon>Eukaryota</taxon>
        <taxon>Fungi</taxon>
        <taxon>Dikarya</taxon>
        <taxon>Basidiomycota</taxon>
        <taxon>Agaricomycotina</taxon>
        <taxon>Agaricomycetes</taxon>
        <taxon>Agaricomycetidae</taxon>
        <taxon>Atheliales</taxon>
        <taxon>Atheliaceae</taxon>
        <taxon>Athelia</taxon>
    </lineage>
</organism>
<feature type="transmembrane region" description="Helical" evidence="15">
    <location>
        <begin position="892"/>
        <end position="914"/>
    </location>
</feature>
<dbReference type="Gene3D" id="3.40.720.10">
    <property type="entry name" value="Alkaline Phosphatase, subunit A"/>
    <property type="match status" value="1"/>
</dbReference>
<feature type="transmembrane region" description="Helical" evidence="15">
    <location>
        <begin position="589"/>
        <end position="611"/>
    </location>
</feature>
<dbReference type="SUPFAM" id="SSF51905">
    <property type="entry name" value="FAD/NAD(P)-binding domain"/>
    <property type="match status" value="1"/>
</dbReference>
<dbReference type="EC" id="2.-.-.-" evidence="15"/>
<keyword evidence="11 15" id="KW-0472">Membrane</keyword>
<comment type="pathway">
    <text evidence="3 15">Glycolipid biosynthesis; glycosylphosphatidylinositol-anchor biosynthesis.</text>
</comment>
<comment type="subcellular location">
    <subcellularLocation>
        <location evidence="2 15">Endoplasmic reticulum membrane</location>
        <topology evidence="2 15">Multi-pass membrane protein</topology>
    </subcellularLocation>
</comment>
<dbReference type="OrthoDB" id="2748310at2759"/>
<dbReference type="GO" id="GO:0016614">
    <property type="term" value="F:oxidoreductase activity, acting on CH-OH group of donors"/>
    <property type="evidence" value="ECO:0007669"/>
    <property type="project" value="InterPro"/>
</dbReference>
<evidence type="ECO:0000256" key="6">
    <source>
        <dbReference type="ARBA" id="ARBA00022502"/>
    </source>
</evidence>
<feature type="transmembrane region" description="Helical" evidence="15">
    <location>
        <begin position="960"/>
        <end position="984"/>
    </location>
</feature>
<dbReference type="STRING" id="436010.A0A166R4V7"/>
<evidence type="ECO:0000256" key="9">
    <source>
        <dbReference type="ARBA" id="ARBA00022824"/>
    </source>
</evidence>
<dbReference type="SUPFAM" id="SSF53649">
    <property type="entry name" value="Alkaline phosphatase-like"/>
    <property type="match status" value="1"/>
</dbReference>
<dbReference type="Proteomes" id="UP000076532">
    <property type="component" value="Unassembled WGS sequence"/>
</dbReference>
<evidence type="ECO:0000256" key="15">
    <source>
        <dbReference type="RuleBase" id="RU367138"/>
    </source>
</evidence>
<protein>
    <recommendedName>
        <fullName evidence="5 15">GPI ethanolamine phosphate transferase 1</fullName>
        <ecNumber evidence="15">2.-.-.-</ecNumber>
    </recommendedName>
</protein>
<feature type="transmembrane region" description="Helical" evidence="15">
    <location>
        <begin position="673"/>
        <end position="692"/>
    </location>
</feature>
<dbReference type="Gene3D" id="3.50.50.60">
    <property type="entry name" value="FAD/NAD(P)-binding domain"/>
    <property type="match status" value="1"/>
</dbReference>
<feature type="transmembrane region" description="Helical" evidence="15">
    <location>
        <begin position="735"/>
        <end position="759"/>
    </location>
</feature>
<evidence type="ECO:0000256" key="8">
    <source>
        <dbReference type="ARBA" id="ARBA00022692"/>
    </source>
</evidence>
<dbReference type="PANTHER" id="PTHR12250:SF0">
    <property type="entry name" value="GPI ETHANOLAMINE PHOSPHATE TRANSFERASE 1"/>
    <property type="match status" value="1"/>
</dbReference>
<feature type="transmembrane region" description="Helical" evidence="15">
    <location>
        <begin position="510"/>
        <end position="528"/>
    </location>
</feature>
<dbReference type="Pfam" id="PF05199">
    <property type="entry name" value="GMC_oxred_C"/>
    <property type="match status" value="1"/>
</dbReference>
<evidence type="ECO:0000313" key="19">
    <source>
        <dbReference type="Proteomes" id="UP000076532"/>
    </source>
</evidence>
<evidence type="ECO:0000256" key="12">
    <source>
        <dbReference type="ARBA" id="ARBA00023180"/>
    </source>
</evidence>
<dbReference type="CDD" id="cd16020">
    <property type="entry name" value="GPI_EPT_1"/>
    <property type="match status" value="1"/>
</dbReference>
<evidence type="ECO:0000259" key="16">
    <source>
        <dbReference type="Pfam" id="PF04987"/>
    </source>
</evidence>
<keyword evidence="13" id="KW-0961">Cell wall biogenesis/degradation</keyword>
<dbReference type="InterPro" id="IPR037671">
    <property type="entry name" value="PIGN_N"/>
</dbReference>
<evidence type="ECO:0000259" key="17">
    <source>
        <dbReference type="Pfam" id="PF05199"/>
    </source>
</evidence>
<comment type="function">
    <text evidence="14 15">Ethanolamine phosphate transferase involved in glycosylphosphatidylinositol-anchor biosynthesis. Transfers ethanolamine phosphate to the first alpha-1,4-linked mannose of the glycosylphosphatidylinositol precursor of GPI-anchor.</text>
</comment>
<keyword evidence="7 15" id="KW-0808">Transferase</keyword>
<gene>
    <name evidence="18" type="ORF">FIBSPDRAFT_908785</name>
</gene>
<evidence type="ECO:0000256" key="2">
    <source>
        <dbReference type="ARBA" id="ARBA00004477"/>
    </source>
</evidence>
<feature type="domain" description="GPI ethanolamine phosphate transferase 1 C-terminal" evidence="16">
    <location>
        <begin position="524"/>
        <end position="952"/>
    </location>
</feature>
<evidence type="ECO:0000256" key="1">
    <source>
        <dbReference type="ARBA" id="ARBA00001974"/>
    </source>
</evidence>